<comment type="cofactor">
    <cofactor evidence="3">
        <name>FMN</name>
        <dbReference type="ChEBI" id="CHEBI:58210"/>
    </cofactor>
</comment>
<dbReference type="PANTHER" id="PTHR14359">
    <property type="entry name" value="HOMO-OLIGOMERIC FLAVIN CONTAINING CYS DECARBOXYLASE FAMILY"/>
    <property type="match status" value="1"/>
</dbReference>
<protein>
    <recommendedName>
        <fullName evidence="3">Coenzyme A biosynthesis bifunctional protein CoaBC</fullName>
        <ecNumber evidence="3">4.1.1.36</ecNumber>
        <ecNumber evidence="3">6.3.2.5</ecNumber>
    </recommendedName>
    <alternativeName>
        <fullName evidence="3">DNA/pantothenate metabolism flavoprotein</fullName>
    </alternativeName>
</protein>
<dbReference type="PANTHER" id="PTHR14359:SF6">
    <property type="entry name" value="PHOSPHOPANTOTHENOYLCYSTEINE DECARBOXYLASE"/>
    <property type="match status" value="1"/>
</dbReference>
<dbReference type="InterPro" id="IPR035929">
    <property type="entry name" value="CoaB-like_sf"/>
</dbReference>
<accession>A0ABY0IG74</accession>
<dbReference type="InterPro" id="IPR005252">
    <property type="entry name" value="CoaBC"/>
</dbReference>
<dbReference type="EMBL" id="QDKL01000002">
    <property type="protein sequence ID" value="RZF21955.1"/>
    <property type="molecule type" value="Genomic_DNA"/>
</dbReference>
<feature type="domain" description="DNA/pantothenate metabolism flavoprotein C-terminal" evidence="5">
    <location>
        <begin position="193"/>
        <end position="406"/>
    </location>
</feature>
<sequence length="407" mass="44512">MKILVGVCGSVSAYRSIEFVRGLVKAGHQVKVILTNGAKEFVCPNLYSYLGAQEVYEANADFSGSIESKSVLHIELAKWADKLHIYPASANTIAKLAMGQANDLLSSVFLAGWDKFQTIIYPAMNTSMWTNPITQENIDLINRLDKHDHIYIYPPQSGTLACGDTGSGKIPDVEEVLTNYDAINLGITDNSPHVVITAGATVAPIDPVRFVTNPSSGKTGLEIAKQSLRLGNRTTVLLGENSCDGFKHLAKLPGVKIIKVRTTDEMYEAVKSLENRFDTYISTAAISDLKFKTAGDKLKKDTLSNSLEFEKAQDILSYVVSNQSPSQCIVGFAAETQMTKEVLESKYNRKPTKLLIGTHVNSGLCDKARQGFGNDSATYTILENGKVAFEGELSKLQLAKEIFERIK</sequence>
<organism evidence="6 7">
    <name type="scientific">Halobacteriovorax vibrionivorans</name>
    <dbReference type="NCBI Taxonomy" id="2152716"/>
    <lineage>
        <taxon>Bacteria</taxon>
        <taxon>Pseudomonadati</taxon>
        <taxon>Bdellovibrionota</taxon>
        <taxon>Bacteriovoracia</taxon>
        <taxon>Bacteriovoracales</taxon>
        <taxon>Halobacteriovoraceae</taxon>
        <taxon>Halobacteriovorax</taxon>
    </lineage>
</organism>
<dbReference type="EC" id="6.3.2.5" evidence="3"/>
<gene>
    <name evidence="6" type="primary">coaBC</name>
    <name evidence="6" type="ORF">DAY19_09720</name>
</gene>
<evidence type="ECO:0000256" key="2">
    <source>
        <dbReference type="ARBA" id="ARBA00023239"/>
    </source>
</evidence>
<comment type="function">
    <text evidence="3">Catalyzes two steps in the biosynthesis of coenzyme A. In the first step cysteine is conjugated to 4'-phosphopantothenate to form 4-phosphopantothenoylcysteine, in the latter compound is decarboxylated to form 4'-phosphopantotheine.</text>
</comment>
<feature type="domain" description="Flavoprotein" evidence="4">
    <location>
        <begin position="1"/>
        <end position="150"/>
    </location>
</feature>
<dbReference type="GO" id="GO:0004632">
    <property type="term" value="F:phosphopantothenate--cysteine ligase activity"/>
    <property type="evidence" value="ECO:0007669"/>
    <property type="project" value="UniProtKB-EC"/>
</dbReference>
<evidence type="ECO:0000256" key="3">
    <source>
        <dbReference type="RuleBase" id="RU364078"/>
    </source>
</evidence>
<dbReference type="RefSeq" id="WP_115361869.1">
    <property type="nucleotide sequence ID" value="NZ_QDKL01000002.1"/>
</dbReference>
<evidence type="ECO:0000313" key="7">
    <source>
        <dbReference type="Proteomes" id="UP000443582"/>
    </source>
</evidence>
<comment type="catalytic activity">
    <reaction evidence="3">
        <text>(R)-4'-phosphopantothenate + L-cysteine + CTP = N-[(R)-4-phosphopantothenoyl]-L-cysteine + CMP + diphosphate + H(+)</text>
        <dbReference type="Rhea" id="RHEA:19397"/>
        <dbReference type="ChEBI" id="CHEBI:10986"/>
        <dbReference type="ChEBI" id="CHEBI:15378"/>
        <dbReference type="ChEBI" id="CHEBI:33019"/>
        <dbReference type="ChEBI" id="CHEBI:35235"/>
        <dbReference type="ChEBI" id="CHEBI:37563"/>
        <dbReference type="ChEBI" id="CHEBI:59458"/>
        <dbReference type="ChEBI" id="CHEBI:60377"/>
        <dbReference type="EC" id="6.3.2.5"/>
    </reaction>
</comment>
<dbReference type="Gene3D" id="3.40.50.1950">
    <property type="entry name" value="Flavin prenyltransferase-like"/>
    <property type="match status" value="1"/>
</dbReference>
<dbReference type="SUPFAM" id="SSF52507">
    <property type="entry name" value="Homo-oligomeric flavin-containing Cys decarboxylases, HFCD"/>
    <property type="match status" value="1"/>
</dbReference>
<dbReference type="Pfam" id="PF02441">
    <property type="entry name" value="Flavoprotein"/>
    <property type="match status" value="1"/>
</dbReference>
<comment type="caution">
    <text evidence="6">The sequence shown here is derived from an EMBL/GenBank/DDBJ whole genome shotgun (WGS) entry which is preliminary data.</text>
</comment>
<keyword evidence="7" id="KW-1185">Reference proteome</keyword>
<comment type="similarity">
    <text evidence="3">In the N-terminal section; belongs to the HFCD (homo-oligomeric flavin containing Cys decarboxylase) superfamily.</text>
</comment>
<proteinExistence type="inferred from homology"/>
<keyword evidence="1 3" id="KW-0210">Decarboxylase</keyword>
<dbReference type="Proteomes" id="UP000443582">
    <property type="component" value="Unassembled WGS sequence"/>
</dbReference>
<evidence type="ECO:0000259" key="4">
    <source>
        <dbReference type="Pfam" id="PF02441"/>
    </source>
</evidence>
<evidence type="ECO:0000256" key="1">
    <source>
        <dbReference type="ARBA" id="ARBA00022793"/>
    </source>
</evidence>
<keyword evidence="2 3" id="KW-0456">Lyase</keyword>
<dbReference type="Pfam" id="PF04127">
    <property type="entry name" value="DFP"/>
    <property type="match status" value="1"/>
</dbReference>
<keyword evidence="3" id="KW-0288">FMN</keyword>
<dbReference type="InterPro" id="IPR007085">
    <property type="entry name" value="DNA/pantothenate-metab_flavo_C"/>
</dbReference>
<comment type="similarity">
    <text evidence="3">In the C-terminal section; belongs to the PPC synthetase family.</text>
</comment>
<dbReference type="NCBIfam" id="TIGR00521">
    <property type="entry name" value="coaBC_dfp"/>
    <property type="match status" value="1"/>
</dbReference>
<evidence type="ECO:0000259" key="5">
    <source>
        <dbReference type="Pfam" id="PF04127"/>
    </source>
</evidence>
<keyword evidence="3 6" id="KW-0436">Ligase</keyword>
<reference evidence="7" key="1">
    <citation type="journal article" date="2019" name="Int. J. Syst. Evol. Microbiol.">
        <title>Halobacteriovorax valvorus sp. nov., a novel prokaryotic predator isolated from coastal seawater of China.</title>
        <authorList>
            <person name="Chen M.-X."/>
        </authorList>
    </citation>
    <scope>NUCLEOTIDE SEQUENCE [LARGE SCALE GENOMIC DNA]</scope>
    <source>
        <strain evidence="7">BL9</strain>
    </source>
</reference>
<dbReference type="Gene3D" id="3.40.50.10300">
    <property type="entry name" value="CoaB-like"/>
    <property type="match status" value="1"/>
</dbReference>
<dbReference type="SUPFAM" id="SSF102645">
    <property type="entry name" value="CoaB-like"/>
    <property type="match status" value="1"/>
</dbReference>
<dbReference type="InterPro" id="IPR003382">
    <property type="entry name" value="Flavoprotein"/>
</dbReference>
<comment type="catalytic activity">
    <reaction evidence="3">
        <text>N-[(R)-4-phosphopantothenoyl]-L-cysteine + H(+) = (R)-4'-phosphopantetheine + CO2</text>
        <dbReference type="Rhea" id="RHEA:16793"/>
        <dbReference type="ChEBI" id="CHEBI:15378"/>
        <dbReference type="ChEBI" id="CHEBI:16526"/>
        <dbReference type="ChEBI" id="CHEBI:59458"/>
        <dbReference type="ChEBI" id="CHEBI:61723"/>
        <dbReference type="EC" id="4.1.1.36"/>
    </reaction>
</comment>
<dbReference type="InterPro" id="IPR036551">
    <property type="entry name" value="Flavin_trans-like"/>
</dbReference>
<keyword evidence="3" id="KW-0285">Flavoprotein</keyword>
<comment type="pathway">
    <text evidence="3">Cofactor biosynthesis; coenzyme A biosynthesis; CoA from (R)-pantothenate: step 2/5.</text>
</comment>
<comment type="pathway">
    <text evidence="3">Cofactor biosynthesis; coenzyme A biosynthesis; CoA from (R)-pantothenate: step 3/5.</text>
</comment>
<evidence type="ECO:0000313" key="6">
    <source>
        <dbReference type="EMBL" id="RZF21955.1"/>
    </source>
</evidence>
<dbReference type="EC" id="4.1.1.36" evidence="3"/>
<name>A0ABY0IG74_9BACT</name>
<dbReference type="GO" id="GO:0004633">
    <property type="term" value="F:phosphopantothenoylcysteine decarboxylase activity"/>
    <property type="evidence" value="ECO:0007669"/>
    <property type="project" value="UniProtKB-EC"/>
</dbReference>